<evidence type="ECO:0000256" key="2">
    <source>
        <dbReference type="ARBA" id="ARBA00009677"/>
    </source>
</evidence>
<reference evidence="10" key="2">
    <citation type="journal article" date="2023" name="Syst. Appl. Microbiol.">
        <title>Govania unica gen. nov., sp. nov., a rare biosphere bacterium that represents a novel family in the class Alphaproteobacteria.</title>
        <authorList>
            <person name="Vandamme P."/>
            <person name="Peeters C."/>
            <person name="Hettiarachchi A."/>
            <person name="Cnockaert M."/>
            <person name="Carlier A."/>
        </authorList>
    </citation>
    <scope>NUCLEOTIDE SEQUENCE</scope>
    <source>
        <strain evidence="10">LMG 31809</strain>
    </source>
</reference>
<keyword evidence="10" id="KW-0966">Cell projection</keyword>
<proteinExistence type="inferred from homology"/>
<feature type="domain" description="Flagellar basal-body/hook protein C-terminal" evidence="9">
    <location>
        <begin position="90"/>
        <end position="133"/>
    </location>
</feature>
<dbReference type="InterPro" id="IPR006299">
    <property type="entry name" value="FlgC"/>
</dbReference>
<feature type="region of interest" description="Disordered" evidence="7">
    <location>
        <begin position="72"/>
        <end position="92"/>
    </location>
</feature>
<comment type="subcellular location">
    <subcellularLocation>
        <location evidence="1 6">Bacterial flagellum basal body</location>
    </subcellularLocation>
</comment>
<dbReference type="PROSITE" id="PS00588">
    <property type="entry name" value="FLAGELLA_BB_ROD"/>
    <property type="match status" value="1"/>
</dbReference>
<keyword evidence="11" id="KW-1185">Reference proteome</keyword>
<reference evidence="10" key="1">
    <citation type="submission" date="2022-08" db="EMBL/GenBank/DDBJ databases">
        <authorList>
            <person name="Vandamme P."/>
            <person name="Hettiarachchi A."/>
            <person name="Peeters C."/>
            <person name="Cnockaert M."/>
            <person name="Carlier A."/>
        </authorList>
    </citation>
    <scope>NUCLEOTIDE SEQUENCE</scope>
    <source>
        <strain evidence="10">LMG 31809</strain>
    </source>
</reference>
<evidence type="ECO:0000256" key="1">
    <source>
        <dbReference type="ARBA" id="ARBA00004117"/>
    </source>
</evidence>
<dbReference type="Proteomes" id="UP001141619">
    <property type="component" value="Unassembled WGS sequence"/>
</dbReference>
<comment type="similarity">
    <text evidence="2">Belongs to the flagella basal body rod proteins family.</text>
</comment>
<comment type="caution">
    <text evidence="10">The sequence shown here is derived from an EMBL/GenBank/DDBJ whole genome shotgun (WGS) entry which is preliminary data.</text>
</comment>
<dbReference type="GO" id="GO:0030694">
    <property type="term" value="C:bacterial-type flagellum basal body, rod"/>
    <property type="evidence" value="ECO:0007669"/>
    <property type="project" value="UniProtKB-UniRule"/>
</dbReference>
<dbReference type="RefSeq" id="WP_274942926.1">
    <property type="nucleotide sequence ID" value="NZ_JANWOI010000001.1"/>
</dbReference>
<evidence type="ECO:0000256" key="3">
    <source>
        <dbReference type="ARBA" id="ARBA00017941"/>
    </source>
</evidence>
<dbReference type="EMBL" id="JANWOI010000001">
    <property type="protein sequence ID" value="MDA5193232.1"/>
    <property type="molecule type" value="Genomic_DNA"/>
</dbReference>
<keyword evidence="10" id="KW-0282">Flagellum</keyword>
<evidence type="ECO:0000313" key="11">
    <source>
        <dbReference type="Proteomes" id="UP001141619"/>
    </source>
</evidence>
<protein>
    <recommendedName>
        <fullName evidence="3 6">Flagellar basal-body rod protein FlgC</fullName>
    </recommendedName>
</protein>
<keyword evidence="10" id="KW-0969">Cilium</keyword>
<evidence type="ECO:0000256" key="7">
    <source>
        <dbReference type="SAM" id="MobiDB-lite"/>
    </source>
</evidence>
<organism evidence="10 11">
    <name type="scientific">Govanella unica</name>
    <dbReference type="NCBI Taxonomy" id="2975056"/>
    <lineage>
        <taxon>Bacteria</taxon>
        <taxon>Pseudomonadati</taxon>
        <taxon>Pseudomonadota</taxon>
        <taxon>Alphaproteobacteria</taxon>
        <taxon>Emcibacterales</taxon>
        <taxon>Govanellaceae</taxon>
        <taxon>Govanella</taxon>
    </lineage>
</organism>
<name>A0A9X3Z6M3_9PROT</name>
<evidence type="ECO:0000256" key="6">
    <source>
        <dbReference type="RuleBase" id="RU362062"/>
    </source>
</evidence>
<dbReference type="Pfam" id="PF06429">
    <property type="entry name" value="Flg_bbr_C"/>
    <property type="match status" value="1"/>
</dbReference>
<evidence type="ECO:0000256" key="5">
    <source>
        <dbReference type="ARBA" id="ARBA00025933"/>
    </source>
</evidence>
<dbReference type="Pfam" id="PF00460">
    <property type="entry name" value="Flg_bb_rod"/>
    <property type="match status" value="1"/>
</dbReference>
<gene>
    <name evidence="10" type="primary">flgC</name>
    <name evidence="10" type="ORF">NYP16_04575</name>
</gene>
<sequence length="135" mass="14894">MDLSKAMMISASGMKAQSVRMRVISENLANSDSLPNTAGTDPYRRKVVSFADVLNRKDGIHEVKVTNVGVDKSDFGKRYQPGHPAADGDGYVQTPNVNSLMEVMDMKQAQRSYEANINAVETSRAMISRTIELLR</sequence>
<evidence type="ECO:0000259" key="9">
    <source>
        <dbReference type="Pfam" id="PF06429"/>
    </source>
</evidence>
<dbReference type="GO" id="GO:0071978">
    <property type="term" value="P:bacterial-type flagellum-dependent swarming motility"/>
    <property type="evidence" value="ECO:0007669"/>
    <property type="project" value="TreeGrafter"/>
</dbReference>
<evidence type="ECO:0000259" key="8">
    <source>
        <dbReference type="Pfam" id="PF00460"/>
    </source>
</evidence>
<dbReference type="NCBIfam" id="TIGR01395">
    <property type="entry name" value="FlgC"/>
    <property type="match status" value="1"/>
</dbReference>
<dbReference type="InterPro" id="IPR001444">
    <property type="entry name" value="Flag_bb_rod_N"/>
</dbReference>
<feature type="domain" description="Flagellar basal body rod protein N-terminal" evidence="8">
    <location>
        <begin position="9"/>
        <end position="32"/>
    </location>
</feature>
<keyword evidence="4 6" id="KW-0975">Bacterial flagellum</keyword>
<evidence type="ECO:0000313" key="10">
    <source>
        <dbReference type="EMBL" id="MDA5193232.1"/>
    </source>
</evidence>
<dbReference type="InterPro" id="IPR010930">
    <property type="entry name" value="Flg_bb/hook_C_dom"/>
</dbReference>
<dbReference type="AlphaFoldDB" id="A0A9X3Z6M3"/>
<dbReference type="PANTHER" id="PTHR30435">
    <property type="entry name" value="FLAGELLAR PROTEIN"/>
    <property type="match status" value="1"/>
</dbReference>
<accession>A0A9X3Z6M3</accession>
<dbReference type="PANTHER" id="PTHR30435:SF2">
    <property type="entry name" value="FLAGELLAR BASAL-BODY ROD PROTEIN FLGC"/>
    <property type="match status" value="1"/>
</dbReference>
<comment type="subunit">
    <text evidence="5 6">The basal body constitutes a major portion of the flagellar organelle and consists of four rings (L,P,S, and M) mounted on a central rod. The rod consists of about 26 subunits of FlgG in the distal portion, and FlgB, FlgC and FlgF are thought to build up the proximal portion of the rod with about 6 subunits each.</text>
</comment>
<dbReference type="InterPro" id="IPR019776">
    <property type="entry name" value="Flagellar_basal_body_rod_CS"/>
</dbReference>
<evidence type="ECO:0000256" key="4">
    <source>
        <dbReference type="ARBA" id="ARBA00023143"/>
    </source>
</evidence>